<evidence type="ECO:0000313" key="3">
    <source>
        <dbReference type="Proteomes" id="UP000054928"/>
    </source>
</evidence>
<accession>A0A0P1A7J0</accession>
<dbReference type="AlphaFoldDB" id="A0A0P1A7J0"/>
<dbReference type="RefSeq" id="XP_024572478.1">
    <property type="nucleotide sequence ID" value="XM_024716168.1"/>
</dbReference>
<dbReference type="Proteomes" id="UP000054928">
    <property type="component" value="Unassembled WGS sequence"/>
</dbReference>
<protein>
    <submittedName>
        <fullName evidence="2">Uncharacterized protein</fullName>
    </submittedName>
</protein>
<dbReference type="GeneID" id="36395483"/>
<proteinExistence type="predicted"/>
<reference evidence="3" key="1">
    <citation type="submission" date="2014-09" db="EMBL/GenBank/DDBJ databases">
        <authorList>
            <person name="Sharma Rahul"/>
            <person name="Thines Marco"/>
        </authorList>
    </citation>
    <scope>NUCLEOTIDE SEQUENCE [LARGE SCALE GENOMIC DNA]</scope>
</reference>
<name>A0A0P1A7J0_PLAHL</name>
<evidence type="ECO:0000313" key="2">
    <source>
        <dbReference type="EMBL" id="CEG36109.1"/>
    </source>
</evidence>
<dbReference type="EMBL" id="CCYD01000109">
    <property type="protein sequence ID" value="CEG36109.1"/>
    <property type="molecule type" value="Genomic_DNA"/>
</dbReference>
<feature type="region of interest" description="Disordered" evidence="1">
    <location>
        <begin position="17"/>
        <end position="44"/>
    </location>
</feature>
<evidence type="ECO:0000256" key="1">
    <source>
        <dbReference type="SAM" id="MobiDB-lite"/>
    </source>
</evidence>
<organism evidence="2 3">
    <name type="scientific">Plasmopara halstedii</name>
    <name type="common">Downy mildew of sunflower</name>
    <dbReference type="NCBI Taxonomy" id="4781"/>
    <lineage>
        <taxon>Eukaryota</taxon>
        <taxon>Sar</taxon>
        <taxon>Stramenopiles</taxon>
        <taxon>Oomycota</taxon>
        <taxon>Peronosporomycetes</taxon>
        <taxon>Peronosporales</taxon>
        <taxon>Peronosporaceae</taxon>
        <taxon>Plasmopara</taxon>
    </lineage>
</organism>
<sequence length="81" mass="9315">MERLCADVARVKSLGTTKKDGRGKRWVSNRPYPKNASTSRVRVSMRNEDSLNGWPEDARLRFSEVRGLNTISDKYRLNKTS</sequence>
<keyword evidence="3" id="KW-1185">Reference proteome</keyword>